<proteinExistence type="predicted"/>
<dbReference type="InterPro" id="IPR053865">
    <property type="entry name" value="DUF6934"/>
</dbReference>
<organism evidence="1 2">
    <name type="scientific">Dyadobacter fanqingshengii</name>
    <dbReference type="NCBI Taxonomy" id="2906443"/>
    <lineage>
        <taxon>Bacteria</taxon>
        <taxon>Pseudomonadati</taxon>
        <taxon>Bacteroidota</taxon>
        <taxon>Cytophagia</taxon>
        <taxon>Cytophagales</taxon>
        <taxon>Spirosomataceae</taxon>
        <taxon>Dyadobacter</taxon>
    </lineage>
</organism>
<dbReference type="Pfam" id="PF22028">
    <property type="entry name" value="DUF6934"/>
    <property type="match status" value="1"/>
</dbReference>
<evidence type="ECO:0000313" key="1">
    <source>
        <dbReference type="EMBL" id="MCF0042654.1"/>
    </source>
</evidence>
<dbReference type="Proteomes" id="UP001139700">
    <property type="component" value="Unassembled WGS sequence"/>
</dbReference>
<gene>
    <name evidence="1" type="ORF">LXM24_21305</name>
</gene>
<evidence type="ECO:0000313" key="2">
    <source>
        <dbReference type="Proteomes" id="UP001139700"/>
    </source>
</evidence>
<dbReference type="EMBL" id="JAJTTA010000004">
    <property type="protein sequence ID" value="MCF0042654.1"/>
    <property type="molecule type" value="Genomic_DNA"/>
</dbReference>
<protein>
    <submittedName>
        <fullName evidence="1">Uncharacterized protein</fullName>
    </submittedName>
</protein>
<reference evidence="1" key="1">
    <citation type="submission" date="2021-12" db="EMBL/GenBank/DDBJ databases">
        <title>Novel species in genus Dyadobacter.</title>
        <authorList>
            <person name="Ma C."/>
        </authorList>
    </citation>
    <scope>NUCLEOTIDE SEQUENCE</scope>
    <source>
        <strain evidence="1">CY399</strain>
    </source>
</reference>
<dbReference type="AlphaFoldDB" id="A0A9X1PCH6"/>
<sequence length="146" mass="17037">MNQPHYAFKHASKKNTFSFVSIGKRGQIKKVVQFRLIEDNVYNLGFGDYSEELKTLDDMVVTNNGDMEKVLATIIAIIEHFFTGNPDVHIFLTGSTPSRTRLYQIVINSHHDDLASHFEIYGLQQNQWRRFRKNINYESFLILKLL</sequence>
<accession>A0A9X1PCH6</accession>
<comment type="caution">
    <text evidence="1">The sequence shown here is derived from an EMBL/GenBank/DDBJ whole genome shotgun (WGS) entry which is preliminary data.</text>
</comment>
<dbReference type="RefSeq" id="WP_234615496.1">
    <property type="nucleotide sequence ID" value="NZ_CP098806.1"/>
</dbReference>
<name>A0A9X1PCH6_9BACT</name>
<keyword evidence="2" id="KW-1185">Reference proteome</keyword>